<gene>
    <name evidence="3" type="ORF">N4S67_00975</name>
</gene>
<keyword evidence="4" id="KW-1185">Reference proteome</keyword>
<organism evidence="3 4">
    <name type="scientific">Mycobacterium deserti</name>
    <dbReference type="NCBI Taxonomy" id="2978347"/>
    <lineage>
        <taxon>Bacteria</taxon>
        <taxon>Bacillati</taxon>
        <taxon>Actinomycetota</taxon>
        <taxon>Actinomycetes</taxon>
        <taxon>Mycobacteriales</taxon>
        <taxon>Mycobacteriaceae</taxon>
        <taxon>Mycobacterium</taxon>
    </lineage>
</organism>
<dbReference type="RefSeq" id="WP_260991070.1">
    <property type="nucleotide sequence ID" value="NZ_JAODWD010000001.1"/>
</dbReference>
<keyword evidence="1" id="KW-0732">Signal</keyword>
<proteinExistence type="predicted"/>
<dbReference type="InterPro" id="IPR037126">
    <property type="entry name" value="PdaC/RsiV-like_sf"/>
</dbReference>
<evidence type="ECO:0000313" key="4">
    <source>
        <dbReference type="Proteomes" id="UP001206639"/>
    </source>
</evidence>
<dbReference type="Proteomes" id="UP001206639">
    <property type="component" value="Unassembled WGS sequence"/>
</dbReference>
<dbReference type="InterPro" id="IPR053421">
    <property type="entry name" value="Esterase_Immunogenic_RsiV"/>
</dbReference>
<reference evidence="4" key="1">
    <citation type="submission" date="2023-07" db="EMBL/GenBank/DDBJ databases">
        <authorList>
            <person name="Deng Y."/>
            <person name="Zhang Y.-Q."/>
        </authorList>
    </citation>
    <scope>NUCLEOTIDE SEQUENCE [LARGE SCALE GENOMIC DNA]</scope>
    <source>
        <strain evidence="4">CPCC 205710</strain>
    </source>
</reference>
<dbReference type="Pfam" id="PF11738">
    <property type="entry name" value="DUF3298"/>
    <property type="match status" value="1"/>
</dbReference>
<dbReference type="EMBL" id="JAODWD010000001">
    <property type="protein sequence ID" value="MCT7656988.1"/>
    <property type="molecule type" value="Genomic_DNA"/>
</dbReference>
<dbReference type="Gene3D" id="3.30.565.40">
    <property type="entry name" value="Fervidobacterium nodosum Rt17-B1 like"/>
    <property type="match status" value="1"/>
</dbReference>
<evidence type="ECO:0000256" key="1">
    <source>
        <dbReference type="SAM" id="SignalP"/>
    </source>
</evidence>
<dbReference type="NCBIfam" id="NF043047">
    <property type="entry name" value="EstaseRv3036c"/>
    <property type="match status" value="1"/>
</dbReference>
<feature type="chain" id="PRO_5047097272" evidence="1">
    <location>
        <begin position="31"/>
        <end position="228"/>
    </location>
</feature>
<accession>A0ABT2M400</accession>
<feature type="signal peptide" evidence="1">
    <location>
        <begin position="1"/>
        <end position="30"/>
    </location>
</feature>
<sequence>MVRRLVAVLTAGIVMNLATHGIAAAQSACADLSAAVAADQTCHTHSAGLGYTVDVSFPTDYPDRQALTDYVMPLRDDFVDFVSTSPAHQRPYSLVVEPTTYHSGGASGTHSVVLELIQDSNPRPMAWYKTFNYDSAARTPITLRTLFVPGADPMAVAFPAVRRQLEKRWRPDVLDDMLGVVEESTFQEFALTDHAVIFFFGQGWLLGHPEGPLEVVVPREDFGSLLAH</sequence>
<feature type="domain" description="DUF3298" evidence="2">
    <location>
        <begin position="146"/>
        <end position="220"/>
    </location>
</feature>
<dbReference type="InterPro" id="IPR021729">
    <property type="entry name" value="DUF3298"/>
</dbReference>
<evidence type="ECO:0000259" key="2">
    <source>
        <dbReference type="Pfam" id="PF11738"/>
    </source>
</evidence>
<name>A0ABT2M400_9MYCO</name>
<protein>
    <submittedName>
        <fullName evidence="3">RsiV family protein</fullName>
    </submittedName>
</protein>
<evidence type="ECO:0000313" key="3">
    <source>
        <dbReference type="EMBL" id="MCT7656988.1"/>
    </source>
</evidence>
<dbReference type="Gene3D" id="3.90.640.20">
    <property type="entry name" value="Heat-shock cognate protein, ATPase"/>
    <property type="match status" value="1"/>
</dbReference>
<comment type="caution">
    <text evidence="3">The sequence shown here is derived from an EMBL/GenBank/DDBJ whole genome shotgun (WGS) entry which is preliminary data.</text>
</comment>